<evidence type="ECO:0000256" key="2">
    <source>
        <dbReference type="ARBA" id="ARBA00022692"/>
    </source>
</evidence>
<dbReference type="RefSeq" id="WP_310913764.1">
    <property type="nucleotide sequence ID" value="NZ_JAVLVT010000010.1"/>
</dbReference>
<name>A0ABU2HAB5_9ACTN</name>
<accession>A0ABU2HAB5</accession>
<protein>
    <submittedName>
        <fullName evidence="8">VanZ family protein</fullName>
    </submittedName>
</protein>
<evidence type="ECO:0000313" key="8">
    <source>
        <dbReference type="EMBL" id="MDS1272193.1"/>
    </source>
</evidence>
<evidence type="ECO:0000256" key="3">
    <source>
        <dbReference type="ARBA" id="ARBA00022989"/>
    </source>
</evidence>
<dbReference type="Pfam" id="PF06271">
    <property type="entry name" value="RDD"/>
    <property type="match status" value="1"/>
</dbReference>
<keyword evidence="3 5" id="KW-1133">Transmembrane helix</keyword>
<feature type="transmembrane region" description="Helical" evidence="5">
    <location>
        <begin position="300"/>
        <end position="322"/>
    </location>
</feature>
<proteinExistence type="predicted"/>
<feature type="transmembrane region" description="Helical" evidence="5">
    <location>
        <begin position="21"/>
        <end position="40"/>
    </location>
</feature>
<keyword evidence="2 5" id="KW-0812">Transmembrane</keyword>
<dbReference type="InterPro" id="IPR006976">
    <property type="entry name" value="VanZ-like"/>
</dbReference>
<keyword evidence="4 5" id="KW-0472">Membrane</keyword>
<comment type="subcellular location">
    <subcellularLocation>
        <location evidence="1">Membrane</location>
        <topology evidence="1">Multi-pass membrane protein</topology>
    </subcellularLocation>
</comment>
<feature type="transmembrane region" description="Helical" evidence="5">
    <location>
        <begin position="243"/>
        <end position="263"/>
    </location>
</feature>
<feature type="domain" description="VanZ-like" evidence="6">
    <location>
        <begin position="111"/>
        <end position="182"/>
    </location>
</feature>
<feature type="transmembrane region" description="Helical" evidence="5">
    <location>
        <begin position="210"/>
        <end position="231"/>
    </location>
</feature>
<dbReference type="Proteomes" id="UP001250214">
    <property type="component" value="Unassembled WGS sequence"/>
</dbReference>
<feature type="transmembrane region" description="Helical" evidence="5">
    <location>
        <begin position="103"/>
        <end position="123"/>
    </location>
</feature>
<keyword evidence="9" id="KW-1185">Reference proteome</keyword>
<reference evidence="9" key="1">
    <citation type="submission" date="2023-07" db="EMBL/GenBank/DDBJ databases">
        <title>Novel species in the genus Lipingzhangella isolated from Sambhar Salt Lake.</title>
        <authorList>
            <person name="Jiya N."/>
            <person name="Kajale S."/>
            <person name="Sharma A."/>
        </authorList>
    </citation>
    <scope>NUCLEOTIDE SEQUENCE [LARGE SCALE GENOMIC DNA]</scope>
    <source>
        <strain evidence="9">LS1_29</strain>
    </source>
</reference>
<feature type="transmembrane region" description="Helical" evidence="5">
    <location>
        <begin position="52"/>
        <end position="73"/>
    </location>
</feature>
<evidence type="ECO:0000259" key="6">
    <source>
        <dbReference type="Pfam" id="PF04892"/>
    </source>
</evidence>
<dbReference type="EMBL" id="JAVLVT010000010">
    <property type="protein sequence ID" value="MDS1272193.1"/>
    <property type="molecule type" value="Genomic_DNA"/>
</dbReference>
<evidence type="ECO:0000256" key="5">
    <source>
        <dbReference type="SAM" id="Phobius"/>
    </source>
</evidence>
<evidence type="ECO:0000256" key="1">
    <source>
        <dbReference type="ARBA" id="ARBA00004141"/>
    </source>
</evidence>
<organism evidence="8 9">
    <name type="scientific">Lipingzhangella rawalii</name>
    <dbReference type="NCBI Taxonomy" id="2055835"/>
    <lineage>
        <taxon>Bacteria</taxon>
        <taxon>Bacillati</taxon>
        <taxon>Actinomycetota</taxon>
        <taxon>Actinomycetes</taxon>
        <taxon>Streptosporangiales</taxon>
        <taxon>Nocardiopsidaceae</taxon>
        <taxon>Lipingzhangella</taxon>
    </lineage>
</organism>
<feature type="transmembrane region" description="Helical" evidence="5">
    <location>
        <begin position="135"/>
        <end position="155"/>
    </location>
</feature>
<feature type="domain" description="RDD" evidence="7">
    <location>
        <begin position="204"/>
        <end position="342"/>
    </location>
</feature>
<feature type="transmembrane region" description="Helical" evidence="5">
    <location>
        <begin position="167"/>
        <end position="189"/>
    </location>
</feature>
<dbReference type="InterPro" id="IPR010432">
    <property type="entry name" value="RDD"/>
</dbReference>
<sequence length="375" mass="39145">MGWGIERVLPLAIPGTAGTEALVISSASLVVVVASALFLYRQHRVFGWLGGWPGLITLATVATGWLVALAALWPLPTGQLCTGGGSAAQPQPGATLTPLTTDALLRAGITAAVFLPVGALAWYRYRQGLLRTVGLAVAVAGAVELVQLTGVFGAYPCAYRVAATDDVLAGGLGALIGWLAARPLTTRVLRRGWPAGMPDLMRPSGLRRQLALLLDLALWWLTAAVITGALVRAGAVHPLAGPTAFDLVLVGLAVLMAGVVPLLSPLRQTLGRMVFALGLGMATGTGPASRWRVLLRSVLVHGPVVTLFVLGLPWWALLVVAVHGAPAVARRDQRGLADLLCGTRVVTSTILRGGLPPRMTRYHAPRVPHTVEATP</sequence>
<feature type="transmembrane region" description="Helical" evidence="5">
    <location>
        <begin position="270"/>
        <end position="288"/>
    </location>
</feature>
<evidence type="ECO:0000256" key="4">
    <source>
        <dbReference type="ARBA" id="ARBA00023136"/>
    </source>
</evidence>
<dbReference type="Pfam" id="PF04892">
    <property type="entry name" value="VanZ"/>
    <property type="match status" value="1"/>
</dbReference>
<gene>
    <name evidence="8" type="ORF">RIF23_18040</name>
</gene>
<evidence type="ECO:0000313" key="9">
    <source>
        <dbReference type="Proteomes" id="UP001250214"/>
    </source>
</evidence>
<evidence type="ECO:0000259" key="7">
    <source>
        <dbReference type="Pfam" id="PF06271"/>
    </source>
</evidence>
<comment type="caution">
    <text evidence="8">The sequence shown here is derived from an EMBL/GenBank/DDBJ whole genome shotgun (WGS) entry which is preliminary data.</text>
</comment>